<evidence type="ECO:0000313" key="1">
    <source>
        <dbReference type="EMBL" id="BDQ36943.1"/>
    </source>
</evidence>
<keyword evidence="2" id="KW-1185">Reference proteome</keyword>
<dbReference type="RefSeq" id="WP_281762813.1">
    <property type="nucleotide sequence ID" value="NZ_AP026709.1"/>
</dbReference>
<accession>A0ABN6S466</accession>
<gene>
    <name evidence="1" type="ORF">SYK_13030</name>
</gene>
<dbReference type="NCBIfam" id="NF041277">
    <property type="entry name" value="coba_remo_CbiR"/>
    <property type="match status" value="1"/>
</dbReference>
<dbReference type="Proteomes" id="UP001317742">
    <property type="component" value="Chromosome"/>
</dbReference>
<evidence type="ECO:0008006" key="3">
    <source>
        <dbReference type="Google" id="ProtNLM"/>
    </source>
</evidence>
<evidence type="ECO:0000313" key="2">
    <source>
        <dbReference type="Proteomes" id="UP001317742"/>
    </source>
</evidence>
<proteinExistence type="predicted"/>
<protein>
    <recommendedName>
        <fullName evidence="3">Sugar phosphate isomerase/epimerase</fullName>
    </recommendedName>
</protein>
<dbReference type="InterPro" id="IPR036237">
    <property type="entry name" value="Xyl_isomerase-like_sf"/>
</dbReference>
<dbReference type="Gene3D" id="3.20.20.150">
    <property type="entry name" value="Divalent-metal-dependent TIM barrel enzymes"/>
    <property type="match status" value="1"/>
</dbReference>
<dbReference type="SUPFAM" id="SSF51658">
    <property type="entry name" value="Xylose isomerase-like"/>
    <property type="match status" value="1"/>
</dbReference>
<sequence>MTDSSTSNTPVDREKTAHQCPNSVTAAQNKWGVEFPYSVAATSFVVPAGAAENAVYLANRFPEIALLFFEADACLNYTEADLPPSMAELPLSWHVHMPLDFDWADGLNVIWHKIDGLIDKAAFLSPHSYVLHPPTEPDMLVPLAARLRDKGVDPASFLVENIRGYNLTPIWDEIREGGYSACLDIGHIQAYNQFDVLDLPDLWQHVQMLHIYGAEKRMQHRPLSEMDKAGQDLLRTMLDKFTGRTLTLELFNEQGLFRSLDLLGQWVSDWRKEQ</sequence>
<reference evidence="1 2" key="1">
    <citation type="submission" date="2022-08" db="EMBL/GenBank/DDBJ databases">
        <title>Genome Sequence of the sulphate-reducing bacterium, Pseudodesulfovibrio sp. SYK.</title>
        <authorList>
            <person name="Kondo R."/>
            <person name="Kataoka T."/>
        </authorList>
    </citation>
    <scope>NUCLEOTIDE SEQUENCE [LARGE SCALE GENOMIC DNA]</scope>
    <source>
        <strain evidence="1 2">SYK</strain>
    </source>
</reference>
<organism evidence="1 2">
    <name type="scientific">Pseudodesulfovibrio nedwellii</name>
    <dbReference type="NCBI Taxonomy" id="2973072"/>
    <lineage>
        <taxon>Bacteria</taxon>
        <taxon>Pseudomonadati</taxon>
        <taxon>Thermodesulfobacteriota</taxon>
        <taxon>Desulfovibrionia</taxon>
        <taxon>Desulfovibrionales</taxon>
        <taxon>Desulfovibrionaceae</taxon>
    </lineage>
</organism>
<name>A0ABN6S466_9BACT</name>
<dbReference type="EMBL" id="AP026709">
    <property type="protein sequence ID" value="BDQ36943.1"/>
    <property type="molecule type" value="Genomic_DNA"/>
</dbReference>